<feature type="region of interest" description="Disordered" evidence="1">
    <location>
        <begin position="1"/>
        <end position="247"/>
    </location>
</feature>
<feature type="non-terminal residue" evidence="2">
    <location>
        <position position="1"/>
    </location>
</feature>
<feature type="region of interest" description="Disordered" evidence="1">
    <location>
        <begin position="296"/>
        <end position="323"/>
    </location>
</feature>
<proteinExistence type="predicted"/>
<keyword evidence="3" id="KW-1185">Reference proteome</keyword>
<evidence type="ECO:0000313" key="2">
    <source>
        <dbReference type="EMBL" id="KAF9123485.1"/>
    </source>
</evidence>
<gene>
    <name evidence="2" type="ORF">BG015_005312</name>
</gene>
<feature type="compositionally biased region" description="Low complexity" evidence="1">
    <location>
        <begin position="88"/>
        <end position="99"/>
    </location>
</feature>
<feature type="compositionally biased region" description="Low complexity" evidence="1">
    <location>
        <begin position="138"/>
        <end position="149"/>
    </location>
</feature>
<name>A0A9P5R8A0_9FUNG</name>
<feature type="compositionally biased region" description="Polar residues" evidence="1">
    <location>
        <begin position="10"/>
        <end position="34"/>
    </location>
</feature>
<feature type="compositionally biased region" description="Low complexity" evidence="1">
    <location>
        <begin position="184"/>
        <end position="195"/>
    </location>
</feature>
<evidence type="ECO:0000256" key="1">
    <source>
        <dbReference type="SAM" id="MobiDB-lite"/>
    </source>
</evidence>
<protein>
    <submittedName>
        <fullName evidence="2">Uncharacterized protein</fullName>
    </submittedName>
</protein>
<dbReference type="EMBL" id="JAAAUQ010002460">
    <property type="protein sequence ID" value="KAF9123485.1"/>
    <property type="molecule type" value="Genomic_DNA"/>
</dbReference>
<dbReference type="Proteomes" id="UP000748756">
    <property type="component" value="Unassembled WGS sequence"/>
</dbReference>
<feature type="region of interest" description="Disordered" evidence="1">
    <location>
        <begin position="382"/>
        <end position="413"/>
    </location>
</feature>
<dbReference type="AlphaFoldDB" id="A0A9P5R8A0"/>
<comment type="caution">
    <text evidence="2">The sequence shown here is derived from an EMBL/GenBank/DDBJ whole genome shotgun (WGS) entry which is preliminary data.</text>
</comment>
<organism evidence="2 3">
    <name type="scientific">Linnemannia schmuckeri</name>
    <dbReference type="NCBI Taxonomy" id="64567"/>
    <lineage>
        <taxon>Eukaryota</taxon>
        <taxon>Fungi</taxon>
        <taxon>Fungi incertae sedis</taxon>
        <taxon>Mucoromycota</taxon>
        <taxon>Mortierellomycotina</taxon>
        <taxon>Mortierellomycetes</taxon>
        <taxon>Mortierellales</taxon>
        <taxon>Mortierellaceae</taxon>
        <taxon>Linnemannia</taxon>
    </lineage>
</organism>
<reference evidence="2" key="1">
    <citation type="journal article" date="2020" name="Fungal Divers.">
        <title>Resolving the Mortierellaceae phylogeny through synthesis of multi-gene phylogenetics and phylogenomics.</title>
        <authorList>
            <person name="Vandepol N."/>
            <person name="Liber J."/>
            <person name="Desiro A."/>
            <person name="Na H."/>
            <person name="Kennedy M."/>
            <person name="Barry K."/>
            <person name="Grigoriev I.V."/>
            <person name="Miller A.N."/>
            <person name="O'Donnell K."/>
            <person name="Stajich J.E."/>
            <person name="Bonito G."/>
        </authorList>
    </citation>
    <scope>NUCLEOTIDE SEQUENCE</scope>
    <source>
        <strain evidence="2">NRRL 6426</strain>
    </source>
</reference>
<feature type="compositionally biased region" description="Polar residues" evidence="1">
    <location>
        <begin position="41"/>
        <end position="50"/>
    </location>
</feature>
<feature type="compositionally biased region" description="Polar residues" evidence="1">
    <location>
        <begin position="393"/>
        <end position="412"/>
    </location>
</feature>
<evidence type="ECO:0000313" key="3">
    <source>
        <dbReference type="Proteomes" id="UP000748756"/>
    </source>
</evidence>
<dbReference type="OrthoDB" id="2446099at2759"/>
<feature type="compositionally biased region" description="Polar residues" evidence="1">
    <location>
        <begin position="219"/>
        <end position="233"/>
    </location>
</feature>
<sequence>SLGKRISSFFRGSTNGNSKSPNSLPVSSLTQSLPNAAVDDSANTRSTTPSLAPVNELTPPDRAHSVYIHQRSHSTPDHVGSTGYAHFNSTTQSGSQNSTIEESRHCTAQDSGFEEASGIGHRRHSSSVVKGPPAHGTPSPQLQPYQPSLENQRRSSHHHKNESPYIDPQQQHQHQQTRRPTAHLQLSTSSPQLPSHVDNELHLRTPQRHNSRHSFMGTDMTNYSSPISSTPKRGSTPAGFASSSSSDTLISKVDREKASVCFQAPSAKKGTFTRDAHLDPALSNLVQQHRKDFKTNQRLGGTPQLTPQPHSAQLPGHSPRQRGSMCLVDDSHQVLLPPILTSASRRDSNGSLNYTYPSSSPSLHAVDTQMKRLSTGSQYLQQQHPNHPYVGTHGNSSSGTAKMSGSQGNASLQHPAGLYYDQALQSSPLAGPQKTSSPKRLSTVGYFAPQQQQQLPSQSQPPLLQISPFPSPSLGALSTTGPLAEMATLQPTLLQQQQLEQLQQIRIQQQQVLLQQQQHLHQQVQQTRAAVAVTAAAALQQQHHHQQLTQVGLGLDMMPTQTLGVVGLGTMAMTATSPGSVSPLALSPAVFQTSHTPMIHQHQQQQRPMNINTNNLTHGTVPMQTYPAGTGHR</sequence>
<feature type="compositionally biased region" description="Polar residues" evidence="1">
    <location>
        <begin position="349"/>
        <end position="362"/>
    </location>
</feature>
<feature type="region of interest" description="Disordered" evidence="1">
    <location>
        <begin position="341"/>
        <end position="363"/>
    </location>
</feature>
<feature type="compositionally biased region" description="Polar residues" evidence="1">
    <location>
        <begin position="296"/>
        <end position="311"/>
    </location>
</feature>
<accession>A0A9P5R8A0</accession>